<sequence>MTNAAIGPHLVDAGHMRTLTRTIIESGAVDDDSAAAWHFESAKAMADGKLTGALASMKDHLVRADALSSSTEITLSLKAVNLKLEQEALLKEGADAGIDMVVSVLGGAKTGEAPMTEWRKLRAGKSVIRIINDAAEFKRLCEREAPGASSPVGWCEEMSGFCGKEYTVLETQENGEIYDSGSDYVIENSPLDFFDVPFDACILVAA</sequence>
<evidence type="ECO:0000313" key="1">
    <source>
        <dbReference type="EMBL" id="KAK7231409.1"/>
    </source>
</evidence>
<gene>
    <name evidence="1" type="ORF">SO694_00072137</name>
</gene>
<protein>
    <submittedName>
        <fullName evidence="1">Uncharacterized protein</fullName>
    </submittedName>
</protein>
<evidence type="ECO:0000313" key="2">
    <source>
        <dbReference type="Proteomes" id="UP001363151"/>
    </source>
</evidence>
<name>A0ABR1FII7_AURAN</name>
<proteinExistence type="predicted"/>
<keyword evidence="2" id="KW-1185">Reference proteome</keyword>
<dbReference type="EMBL" id="JBBJCI010000416">
    <property type="protein sequence ID" value="KAK7231409.1"/>
    <property type="molecule type" value="Genomic_DNA"/>
</dbReference>
<comment type="caution">
    <text evidence="1">The sequence shown here is derived from an EMBL/GenBank/DDBJ whole genome shotgun (WGS) entry which is preliminary data.</text>
</comment>
<dbReference type="Proteomes" id="UP001363151">
    <property type="component" value="Unassembled WGS sequence"/>
</dbReference>
<organism evidence="1 2">
    <name type="scientific">Aureococcus anophagefferens</name>
    <name type="common">Harmful bloom alga</name>
    <dbReference type="NCBI Taxonomy" id="44056"/>
    <lineage>
        <taxon>Eukaryota</taxon>
        <taxon>Sar</taxon>
        <taxon>Stramenopiles</taxon>
        <taxon>Ochrophyta</taxon>
        <taxon>Pelagophyceae</taxon>
        <taxon>Pelagomonadales</taxon>
        <taxon>Pelagomonadaceae</taxon>
        <taxon>Aureococcus</taxon>
    </lineage>
</organism>
<reference evidence="1 2" key="1">
    <citation type="submission" date="2024-03" db="EMBL/GenBank/DDBJ databases">
        <title>Aureococcus anophagefferens CCMP1851 and Kratosvirus quantuckense: Draft genome of a second virus-susceptible host strain in the model system.</title>
        <authorList>
            <person name="Chase E."/>
            <person name="Truchon A.R."/>
            <person name="Schepens W."/>
            <person name="Wilhelm S.W."/>
        </authorList>
    </citation>
    <scope>NUCLEOTIDE SEQUENCE [LARGE SCALE GENOMIC DNA]</scope>
    <source>
        <strain evidence="1 2">CCMP1851</strain>
    </source>
</reference>
<accession>A0ABR1FII7</accession>